<reference evidence="1" key="1">
    <citation type="submission" date="2021-02" db="EMBL/GenBank/DDBJ databases">
        <authorList>
            <person name="Nowell W R."/>
        </authorList>
    </citation>
    <scope>NUCLEOTIDE SEQUENCE</scope>
</reference>
<dbReference type="Proteomes" id="UP000677228">
    <property type="component" value="Unassembled WGS sequence"/>
</dbReference>
<organism evidence="1 5">
    <name type="scientific">Didymodactylos carnosus</name>
    <dbReference type="NCBI Taxonomy" id="1234261"/>
    <lineage>
        <taxon>Eukaryota</taxon>
        <taxon>Metazoa</taxon>
        <taxon>Spiralia</taxon>
        <taxon>Gnathifera</taxon>
        <taxon>Rotifera</taxon>
        <taxon>Eurotatoria</taxon>
        <taxon>Bdelloidea</taxon>
        <taxon>Philodinida</taxon>
        <taxon>Philodinidae</taxon>
        <taxon>Didymodactylos</taxon>
    </lineage>
</organism>
<dbReference type="EMBL" id="CAJOBC010000975">
    <property type="protein sequence ID" value="CAF3644197.1"/>
    <property type="molecule type" value="Genomic_DNA"/>
</dbReference>
<dbReference type="EMBL" id="CAJNOK010005285">
    <property type="protein sequence ID" value="CAF0967244.1"/>
    <property type="molecule type" value="Genomic_DNA"/>
</dbReference>
<sequence length="213" mass="24760">MQTVVCADMQREKANKVFDRRLKENINGPKGLNSQFRLELQRLRRDERLIGSQLQHLNLDMCRIAASSYRNSVKKALSNNATELSSSSFTTPKIIPLQLHRQQSKSRLSIKKHKYISKFEQTELSTNFSLLPSVITSFWNDEQKQHKSKFFLLNEFPQIESFEEGKLLMNRIAMKQQQQQRSAVEINLNLSSIQKKGYHLAKKLQNTKCAVYA</sequence>
<evidence type="ECO:0000313" key="4">
    <source>
        <dbReference type="EMBL" id="CAF3738910.1"/>
    </source>
</evidence>
<accession>A0A813W6J2</accession>
<dbReference type="EMBL" id="CAJNOQ010000975">
    <property type="protein sequence ID" value="CAF0856427.1"/>
    <property type="molecule type" value="Genomic_DNA"/>
</dbReference>
<evidence type="ECO:0000313" key="1">
    <source>
        <dbReference type="EMBL" id="CAF0856427.1"/>
    </source>
</evidence>
<keyword evidence="5" id="KW-1185">Reference proteome</keyword>
<gene>
    <name evidence="1" type="ORF">GPM918_LOCUS6353</name>
    <name evidence="2" type="ORF">OVA965_LOCUS12913</name>
    <name evidence="3" type="ORF">SRO942_LOCUS6353</name>
    <name evidence="4" type="ORF">TMI583_LOCUS12914</name>
</gene>
<evidence type="ECO:0000313" key="5">
    <source>
        <dbReference type="Proteomes" id="UP000663829"/>
    </source>
</evidence>
<dbReference type="AlphaFoldDB" id="A0A813W6J2"/>
<dbReference type="Proteomes" id="UP000681722">
    <property type="component" value="Unassembled WGS sequence"/>
</dbReference>
<evidence type="ECO:0000313" key="3">
    <source>
        <dbReference type="EMBL" id="CAF3644197.1"/>
    </source>
</evidence>
<name>A0A813W6J2_9BILA</name>
<evidence type="ECO:0000313" key="2">
    <source>
        <dbReference type="EMBL" id="CAF0967244.1"/>
    </source>
</evidence>
<dbReference type="EMBL" id="CAJOBA010005289">
    <property type="protein sequence ID" value="CAF3738910.1"/>
    <property type="molecule type" value="Genomic_DNA"/>
</dbReference>
<proteinExistence type="predicted"/>
<comment type="caution">
    <text evidence="1">The sequence shown here is derived from an EMBL/GenBank/DDBJ whole genome shotgun (WGS) entry which is preliminary data.</text>
</comment>
<protein>
    <submittedName>
        <fullName evidence="1">Uncharacterized protein</fullName>
    </submittedName>
</protein>
<dbReference type="Proteomes" id="UP000682733">
    <property type="component" value="Unassembled WGS sequence"/>
</dbReference>
<dbReference type="Proteomes" id="UP000663829">
    <property type="component" value="Unassembled WGS sequence"/>
</dbReference>